<evidence type="ECO:0000256" key="7">
    <source>
        <dbReference type="ARBA" id="ARBA00023244"/>
    </source>
</evidence>
<evidence type="ECO:0000256" key="2">
    <source>
        <dbReference type="ARBA" id="ARBA00022490"/>
    </source>
</evidence>
<keyword evidence="3 9" id="KW-0479">Metal-binding</keyword>
<evidence type="ECO:0000256" key="3">
    <source>
        <dbReference type="ARBA" id="ARBA00022723"/>
    </source>
</evidence>
<dbReference type="PROSITE" id="PS00534">
    <property type="entry name" value="FERROCHELATASE"/>
    <property type="match status" value="1"/>
</dbReference>
<keyword evidence="2 9" id="KW-0963">Cytoplasm</keyword>
<comment type="function">
    <text evidence="9 10">Catalyzes the ferrous insertion into protoporphyrin IX.</text>
</comment>
<comment type="pathway">
    <text evidence="9 10">Porphyrin-containing compound metabolism; protoheme biosynthesis; protoheme from protoporphyrin-IX: step 1/1.</text>
</comment>
<feature type="binding site" evidence="9">
    <location>
        <position position="271"/>
    </location>
    <ligand>
        <name>Fe(2+)</name>
        <dbReference type="ChEBI" id="CHEBI:29033"/>
    </ligand>
</feature>
<dbReference type="PANTHER" id="PTHR11108:SF1">
    <property type="entry name" value="FERROCHELATASE, MITOCHONDRIAL"/>
    <property type="match status" value="1"/>
</dbReference>
<gene>
    <name evidence="9" type="primary">hemH</name>
    <name evidence="11" type="ORF">MIN45_P2220</name>
</gene>
<dbReference type="InterPro" id="IPR019772">
    <property type="entry name" value="Ferrochelatase_AS"/>
</dbReference>
<evidence type="ECO:0000256" key="4">
    <source>
        <dbReference type="ARBA" id="ARBA00023004"/>
    </source>
</evidence>
<organism evidence="11 12">
    <name type="scientific">Methylomarinovum tepidoasis</name>
    <dbReference type="NCBI Taxonomy" id="2840183"/>
    <lineage>
        <taxon>Bacteria</taxon>
        <taxon>Pseudomonadati</taxon>
        <taxon>Pseudomonadota</taxon>
        <taxon>Gammaproteobacteria</taxon>
        <taxon>Methylococcales</taxon>
        <taxon>Methylothermaceae</taxon>
        <taxon>Methylomarinovum</taxon>
    </lineage>
</organism>
<protein>
    <recommendedName>
        <fullName evidence="9 10">Ferrochelatase</fullName>
        <ecNumber evidence="9 10">4.98.1.1</ecNumber>
    </recommendedName>
    <alternativeName>
        <fullName evidence="9">Heme synthase</fullName>
    </alternativeName>
    <alternativeName>
        <fullName evidence="9">Protoheme ferro-lyase</fullName>
    </alternativeName>
</protein>
<evidence type="ECO:0000256" key="9">
    <source>
        <dbReference type="HAMAP-Rule" id="MF_00323"/>
    </source>
</evidence>
<dbReference type="Pfam" id="PF00762">
    <property type="entry name" value="Ferrochelatase"/>
    <property type="match status" value="1"/>
</dbReference>
<dbReference type="InterPro" id="IPR033659">
    <property type="entry name" value="Ferrochelatase_N"/>
</dbReference>
<evidence type="ECO:0000256" key="1">
    <source>
        <dbReference type="ARBA" id="ARBA00007718"/>
    </source>
</evidence>
<dbReference type="CDD" id="cd00419">
    <property type="entry name" value="Ferrochelatase_C"/>
    <property type="match status" value="1"/>
</dbReference>
<feature type="binding site" evidence="9">
    <location>
        <position position="190"/>
    </location>
    <ligand>
        <name>Fe(2+)</name>
        <dbReference type="ChEBI" id="CHEBI:29033"/>
    </ligand>
</feature>
<keyword evidence="6 9" id="KW-0456">Lyase</keyword>
<keyword evidence="7 9" id="KW-0627">Porphyrin biosynthesis</keyword>
<proteinExistence type="inferred from homology"/>
<dbReference type="FunFam" id="3.40.50.1400:FF:000002">
    <property type="entry name" value="Ferrochelatase"/>
    <property type="match status" value="1"/>
</dbReference>
<evidence type="ECO:0000313" key="11">
    <source>
        <dbReference type="EMBL" id="BCX89847.1"/>
    </source>
</evidence>
<dbReference type="AlphaFoldDB" id="A0AAU9C844"/>
<comment type="catalytic activity">
    <reaction evidence="9 10">
        <text>heme b + 2 H(+) = protoporphyrin IX + Fe(2+)</text>
        <dbReference type="Rhea" id="RHEA:22584"/>
        <dbReference type="ChEBI" id="CHEBI:15378"/>
        <dbReference type="ChEBI" id="CHEBI:29033"/>
        <dbReference type="ChEBI" id="CHEBI:57306"/>
        <dbReference type="ChEBI" id="CHEBI:60344"/>
        <dbReference type="EC" id="4.98.1.1"/>
    </reaction>
</comment>
<dbReference type="EC" id="4.98.1.1" evidence="9 10"/>
<keyword evidence="12" id="KW-1185">Reference proteome</keyword>
<dbReference type="EMBL" id="AP024718">
    <property type="protein sequence ID" value="BCX89847.1"/>
    <property type="molecule type" value="Genomic_DNA"/>
</dbReference>
<dbReference type="KEGG" id="meiy:MIN45_P2220"/>
<evidence type="ECO:0000256" key="5">
    <source>
        <dbReference type="ARBA" id="ARBA00023133"/>
    </source>
</evidence>
<name>A0AAU9C844_9GAMM</name>
<evidence type="ECO:0000313" key="12">
    <source>
        <dbReference type="Proteomes" id="UP001321450"/>
    </source>
</evidence>
<dbReference type="Gene3D" id="3.40.50.1400">
    <property type="match status" value="2"/>
</dbReference>
<dbReference type="InterPro" id="IPR001015">
    <property type="entry name" value="Ferrochelatase"/>
</dbReference>
<reference evidence="12" key="1">
    <citation type="journal article" date="2024" name="Int. J. Syst. Evol. Microbiol.">
        <title>Methylomarinovum tepidoasis sp. nov., a moderately thermophilic methanotroph of the family Methylothermaceae isolated from a deep-sea hydrothermal field.</title>
        <authorList>
            <person name="Hirayama H."/>
            <person name="Takaki Y."/>
            <person name="Abe M."/>
            <person name="Miyazaki M."/>
            <person name="Uematsu K."/>
            <person name="Matsui Y."/>
            <person name="Takai K."/>
        </authorList>
    </citation>
    <scope>NUCLEOTIDE SEQUENCE [LARGE SCALE GENOMIC DNA]</scope>
    <source>
        <strain evidence="12">IN45</strain>
    </source>
</reference>
<accession>A0AAU9C844</accession>
<dbReference type="GO" id="GO:0006783">
    <property type="term" value="P:heme biosynthetic process"/>
    <property type="evidence" value="ECO:0007669"/>
    <property type="project" value="UniProtKB-UniRule"/>
</dbReference>
<evidence type="ECO:0000256" key="6">
    <source>
        <dbReference type="ARBA" id="ARBA00023239"/>
    </source>
</evidence>
<dbReference type="GO" id="GO:0005737">
    <property type="term" value="C:cytoplasm"/>
    <property type="evidence" value="ECO:0007669"/>
    <property type="project" value="UniProtKB-SubCell"/>
</dbReference>
<keyword evidence="4 9" id="KW-0408">Iron</keyword>
<evidence type="ECO:0000256" key="10">
    <source>
        <dbReference type="RuleBase" id="RU000607"/>
    </source>
</evidence>
<dbReference type="InterPro" id="IPR033644">
    <property type="entry name" value="Ferrochelatase_C"/>
</dbReference>
<dbReference type="CDD" id="cd03411">
    <property type="entry name" value="Ferrochelatase_N"/>
    <property type="match status" value="1"/>
</dbReference>
<dbReference type="NCBIfam" id="TIGR00109">
    <property type="entry name" value="hemH"/>
    <property type="match status" value="1"/>
</dbReference>
<dbReference type="PANTHER" id="PTHR11108">
    <property type="entry name" value="FERROCHELATASE"/>
    <property type="match status" value="1"/>
</dbReference>
<sequence>MSRAVLLVNLGTPAAPTPRAVRRYLREFLGDRRVVPLPRALWLPLLYGVIAPLRSPQVAKAYRGIWMAEGSPLAVYSRRLAESLAREAGLPVVLAMRYGESDMETAVKELLRQGVRKLTVIPLYPQYSQTTTASVFDRLTEILARLPVQPDFCFRSDYHDHPAYIEAVAGSIRDFWKRQGRPEKLLLSFHGLPEKSRRQGDPYYDQCVTSARLIAEALGLGTDDWMLVFQSRFGPARWLEPYCVEILQRLPQQGVRSVDVVCPGFAVDCLETLEEIAGTNREIFLQAGGGRYRYIPALNDSPRHLALMRTLAEERHERLA</sequence>
<dbReference type="Proteomes" id="UP001321450">
    <property type="component" value="Chromosome"/>
</dbReference>
<dbReference type="SUPFAM" id="SSF53800">
    <property type="entry name" value="Chelatase"/>
    <property type="match status" value="1"/>
</dbReference>
<evidence type="ECO:0000256" key="8">
    <source>
        <dbReference type="ARBA" id="ARBA00024536"/>
    </source>
</evidence>
<dbReference type="GO" id="GO:0004325">
    <property type="term" value="F:ferrochelatase activity"/>
    <property type="evidence" value="ECO:0007669"/>
    <property type="project" value="UniProtKB-UniRule"/>
</dbReference>
<comment type="catalytic activity">
    <reaction evidence="8">
        <text>Fe-coproporphyrin III + 2 H(+) = coproporphyrin III + Fe(2+)</text>
        <dbReference type="Rhea" id="RHEA:49572"/>
        <dbReference type="ChEBI" id="CHEBI:15378"/>
        <dbReference type="ChEBI" id="CHEBI:29033"/>
        <dbReference type="ChEBI" id="CHEBI:68438"/>
        <dbReference type="ChEBI" id="CHEBI:131725"/>
        <dbReference type="EC" id="4.99.1.9"/>
    </reaction>
    <physiologicalReaction direction="right-to-left" evidence="8">
        <dbReference type="Rhea" id="RHEA:49574"/>
    </physiologicalReaction>
</comment>
<comment type="subcellular location">
    <subcellularLocation>
        <location evidence="9 10">Cytoplasm</location>
    </subcellularLocation>
</comment>
<dbReference type="HAMAP" id="MF_00323">
    <property type="entry name" value="Ferrochelatase"/>
    <property type="match status" value="1"/>
</dbReference>
<dbReference type="GO" id="GO:0046872">
    <property type="term" value="F:metal ion binding"/>
    <property type="evidence" value="ECO:0007669"/>
    <property type="project" value="UniProtKB-KW"/>
</dbReference>
<keyword evidence="5 9" id="KW-0350">Heme biosynthesis</keyword>
<comment type="similarity">
    <text evidence="1 9 10">Belongs to the ferrochelatase family.</text>
</comment>
<dbReference type="RefSeq" id="WP_286292407.1">
    <property type="nucleotide sequence ID" value="NZ_AP024718.1"/>
</dbReference>